<gene>
    <name evidence="1" type="ORF">B0J15DRAFT_99651</name>
</gene>
<comment type="caution">
    <text evidence="1">The sequence shown here is derived from an EMBL/GenBank/DDBJ whole genome shotgun (WGS) entry which is preliminary data.</text>
</comment>
<dbReference type="EMBL" id="JAGTJS010000002">
    <property type="protein sequence ID" value="KAH7273425.1"/>
    <property type="molecule type" value="Genomic_DNA"/>
</dbReference>
<accession>A0A9P9L3T0</accession>
<reference evidence="1" key="1">
    <citation type="journal article" date="2021" name="Nat. Commun.">
        <title>Genetic determinants of endophytism in the Arabidopsis root mycobiome.</title>
        <authorList>
            <person name="Mesny F."/>
            <person name="Miyauchi S."/>
            <person name="Thiergart T."/>
            <person name="Pickel B."/>
            <person name="Atanasova L."/>
            <person name="Karlsson M."/>
            <person name="Huettel B."/>
            <person name="Barry K.W."/>
            <person name="Haridas S."/>
            <person name="Chen C."/>
            <person name="Bauer D."/>
            <person name="Andreopoulos W."/>
            <person name="Pangilinan J."/>
            <person name="LaButti K."/>
            <person name="Riley R."/>
            <person name="Lipzen A."/>
            <person name="Clum A."/>
            <person name="Drula E."/>
            <person name="Henrissat B."/>
            <person name="Kohler A."/>
            <person name="Grigoriev I.V."/>
            <person name="Martin F.M."/>
            <person name="Hacquard S."/>
        </authorList>
    </citation>
    <scope>NUCLEOTIDE SEQUENCE</scope>
    <source>
        <strain evidence="1">FSSC 5 MPI-SDFR-AT-0091</strain>
    </source>
</reference>
<dbReference type="Proteomes" id="UP000736672">
    <property type="component" value="Unassembled WGS sequence"/>
</dbReference>
<protein>
    <submittedName>
        <fullName evidence="1">Uncharacterized protein</fullName>
    </submittedName>
</protein>
<dbReference type="AlphaFoldDB" id="A0A9P9L3T0"/>
<dbReference type="OrthoDB" id="4763081at2759"/>
<evidence type="ECO:0000313" key="1">
    <source>
        <dbReference type="EMBL" id="KAH7273425.1"/>
    </source>
</evidence>
<keyword evidence="2" id="KW-1185">Reference proteome</keyword>
<proteinExistence type="predicted"/>
<organism evidence="1 2">
    <name type="scientific">Fusarium solani</name>
    <name type="common">Filamentous fungus</name>
    <dbReference type="NCBI Taxonomy" id="169388"/>
    <lineage>
        <taxon>Eukaryota</taxon>
        <taxon>Fungi</taxon>
        <taxon>Dikarya</taxon>
        <taxon>Ascomycota</taxon>
        <taxon>Pezizomycotina</taxon>
        <taxon>Sordariomycetes</taxon>
        <taxon>Hypocreomycetidae</taxon>
        <taxon>Hypocreales</taxon>
        <taxon>Nectriaceae</taxon>
        <taxon>Fusarium</taxon>
        <taxon>Fusarium solani species complex</taxon>
    </lineage>
</organism>
<evidence type="ECO:0000313" key="2">
    <source>
        <dbReference type="Proteomes" id="UP000736672"/>
    </source>
</evidence>
<sequence>MQALGIPGLGLLPTEIVLIIQSYSFDSILWRLYTTLSVAKQASNGNGSPQELKIFRIGEVSAWERGKEPILANNSPQDPIIRLTLDAYGIKEVERLPSYSDTTSGQVDCGSTAFAFVDERFIDQQIELNDQLQMSDRTEAAKISNAVFHFQFGRARLYFQPLLHGPWVWNTPSPAIRNVSISSQDGNYTTMVYRTTDTMPLSPSTTHPLLQLFGNSYERAYETGSTPHCSNGHRLHMFPYMRDRTSWRYYNTSLDQTTGLTFFFKSGRFYGVHSHTAKMPSAAQFLERFPYPIRPRLSWVYVPLPPNDDIVAMGVRGGRRRVIMIRKRLSGDIFVGNTLGPQPPHYALLESPPLAFVFNQIPVRRVNGFGVVVRNDSSSDNFIQVPIPRLQTSPPSRVAEEPLHSVAPLEGLVRVSIFQARIPGLCAGLLMEYRDGAQRALGSCRLGVDLVTTCSEPTHICVLSATLTGRGINYPTARVEVTNQEEPHNHHPEGWICRPLSRRGSVEVWFSYRVFQISFLDPPA</sequence>
<name>A0A9P9L3T0_FUSSL</name>